<evidence type="ECO:0000256" key="1">
    <source>
        <dbReference type="SAM" id="Coils"/>
    </source>
</evidence>
<comment type="caution">
    <text evidence="4">The sequence shown here is derived from an EMBL/GenBank/DDBJ whole genome shotgun (WGS) entry which is preliminary data.</text>
</comment>
<dbReference type="Gene3D" id="2.70.70.10">
    <property type="entry name" value="Glucose Permease (Domain IIA)"/>
    <property type="match status" value="1"/>
</dbReference>
<proteinExistence type="predicted"/>
<dbReference type="PANTHER" id="PTHR21666">
    <property type="entry name" value="PEPTIDASE-RELATED"/>
    <property type="match status" value="1"/>
</dbReference>
<feature type="region of interest" description="Disordered" evidence="2">
    <location>
        <begin position="315"/>
        <end position="379"/>
    </location>
</feature>
<dbReference type="EMBL" id="BAAAYR010000001">
    <property type="protein sequence ID" value="GAA3557639.1"/>
    <property type="molecule type" value="Genomic_DNA"/>
</dbReference>
<name>A0ABP6WYM5_9ACTN</name>
<evidence type="ECO:0000256" key="2">
    <source>
        <dbReference type="SAM" id="MobiDB-lite"/>
    </source>
</evidence>
<organism evidence="4 5">
    <name type="scientific">Microlunatus spumicola</name>
    <dbReference type="NCBI Taxonomy" id="81499"/>
    <lineage>
        <taxon>Bacteria</taxon>
        <taxon>Bacillati</taxon>
        <taxon>Actinomycetota</taxon>
        <taxon>Actinomycetes</taxon>
        <taxon>Propionibacteriales</taxon>
        <taxon>Propionibacteriaceae</taxon>
        <taxon>Microlunatus</taxon>
    </lineage>
</organism>
<keyword evidence="5" id="KW-1185">Reference proteome</keyword>
<dbReference type="SUPFAM" id="SSF51261">
    <property type="entry name" value="Duplicated hybrid motif"/>
    <property type="match status" value="1"/>
</dbReference>
<dbReference type="Pfam" id="PF01551">
    <property type="entry name" value="Peptidase_M23"/>
    <property type="match status" value="1"/>
</dbReference>
<evidence type="ECO:0000313" key="4">
    <source>
        <dbReference type="EMBL" id="GAA3557639.1"/>
    </source>
</evidence>
<feature type="coiled-coil region" evidence="1">
    <location>
        <begin position="65"/>
        <end position="155"/>
    </location>
</feature>
<reference evidence="5" key="1">
    <citation type="journal article" date="2019" name="Int. J. Syst. Evol. Microbiol.">
        <title>The Global Catalogue of Microorganisms (GCM) 10K type strain sequencing project: providing services to taxonomists for standard genome sequencing and annotation.</title>
        <authorList>
            <consortium name="The Broad Institute Genomics Platform"/>
            <consortium name="The Broad Institute Genome Sequencing Center for Infectious Disease"/>
            <person name="Wu L."/>
            <person name="Ma J."/>
        </authorList>
    </citation>
    <scope>NUCLEOTIDE SEQUENCE [LARGE SCALE GENOMIC DNA]</scope>
    <source>
        <strain evidence="5">JCM 16540</strain>
    </source>
</reference>
<keyword evidence="1" id="KW-0175">Coiled coil</keyword>
<feature type="compositionally biased region" description="Low complexity" evidence="2">
    <location>
        <begin position="364"/>
        <end position="379"/>
    </location>
</feature>
<dbReference type="Proteomes" id="UP001500767">
    <property type="component" value="Unassembled WGS sequence"/>
</dbReference>
<evidence type="ECO:0000259" key="3">
    <source>
        <dbReference type="Pfam" id="PF01551"/>
    </source>
</evidence>
<protein>
    <submittedName>
        <fullName evidence="4">M23 family metallopeptidase</fullName>
    </submittedName>
</protein>
<dbReference type="InterPro" id="IPR016047">
    <property type="entry name" value="M23ase_b-sheet_dom"/>
</dbReference>
<dbReference type="CDD" id="cd12797">
    <property type="entry name" value="M23_peptidase"/>
    <property type="match status" value="1"/>
</dbReference>
<feature type="compositionally biased region" description="Basic and acidic residues" evidence="2">
    <location>
        <begin position="315"/>
        <end position="346"/>
    </location>
</feature>
<feature type="domain" description="M23ase beta-sheet core" evidence="3">
    <location>
        <begin position="408"/>
        <end position="506"/>
    </location>
</feature>
<sequence>MPDLPRVLTDAPVADDLPSGEHRGQRPSRLGGRLHALGVRVPSAVLTGALVVALTAGLLVSTAQADDLTDQRNALKQQISRSKSDLTESSAALSNAGVQVDQAASRLASAQAELSRAQGALTAAKAEDVRLAAKLKRAQTDLAKAKAAVLDCQERLDAKKQMVGVIVRNQYQQQTNLMPIAVLTSSSTANLATRMQWATTMLDTTQSKIDELLALEAQLKAKRSEMAKAEQKVAKDREEAADSLAETRRLEAQASAAATAVAGQLVQQQAVERAAAQDVAQDKQEYEKLTAERATVEHRIAVRVAKEKAAAKAAEAKAAAERREAQAKAERRARAEAKAAAKDRAKAPKRTSRSSTARVAAPKPASRPSSTRSTSSSGAHHGFIYPVTAPITSPYGMRLHPVTHIWKLHDGTDFGAGCGTAIKAAYSGVVAEKYYNAGYGNRLMIDHGKVDGKYVTTGYNHAIRYVVGVGDHVRQGQTIGYVGTTGYSTGCHLHLMVWLNGGMVNPMTWY</sequence>
<accession>A0ABP6WYM5</accession>
<dbReference type="InterPro" id="IPR011055">
    <property type="entry name" value="Dup_hybrid_motif"/>
</dbReference>
<gene>
    <name evidence="4" type="ORF">GCM10022197_11130</name>
</gene>
<feature type="region of interest" description="Disordered" evidence="2">
    <location>
        <begin position="1"/>
        <end position="29"/>
    </location>
</feature>
<dbReference type="InterPro" id="IPR050570">
    <property type="entry name" value="Cell_wall_metabolism_enzyme"/>
</dbReference>
<dbReference type="PANTHER" id="PTHR21666:SF270">
    <property type="entry name" value="MUREIN HYDROLASE ACTIVATOR ENVC"/>
    <property type="match status" value="1"/>
</dbReference>
<feature type="coiled-coil region" evidence="1">
    <location>
        <begin position="202"/>
        <end position="246"/>
    </location>
</feature>
<dbReference type="RefSeq" id="WP_204911865.1">
    <property type="nucleotide sequence ID" value="NZ_BAAAYR010000001.1"/>
</dbReference>
<evidence type="ECO:0000313" key="5">
    <source>
        <dbReference type="Proteomes" id="UP001500767"/>
    </source>
</evidence>